<protein>
    <submittedName>
        <fullName evidence="2">Uncharacterized protein</fullName>
    </submittedName>
</protein>
<dbReference type="AlphaFoldDB" id="A0A9Q3IEI8"/>
<comment type="caution">
    <text evidence="2">The sequence shown here is derived from an EMBL/GenBank/DDBJ whole genome shotgun (WGS) entry which is preliminary data.</text>
</comment>
<accession>A0A9Q3IEI8</accession>
<evidence type="ECO:0000256" key="1">
    <source>
        <dbReference type="SAM" id="MobiDB-lite"/>
    </source>
</evidence>
<feature type="compositionally biased region" description="Polar residues" evidence="1">
    <location>
        <begin position="109"/>
        <end position="120"/>
    </location>
</feature>
<evidence type="ECO:0000313" key="2">
    <source>
        <dbReference type="EMBL" id="MBW0536245.1"/>
    </source>
</evidence>
<sequence length="129" mass="14705">MPNPLAGGHELLLTHQDLYGSGDYRRTLRRVKPIFLQIKGQKDKELVEEPKSFICIPEERIGNDPSFGRRPSGVYQLQTSSRRIQIEAQKTSEEDKRSQEPSGKEQRQSKLAQTSPTRVQDPQIGAFSR</sequence>
<dbReference type="EMBL" id="AVOT02040991">
    <property type="protein sequence ID" value="MBW0536245.1"/>
    <property type="molecule type" value="Genomic_DNA"/>
</dbReference>
<feature type="region of interest" description="Disordered" evidence="1">
    <location>
        <begin position="59"/>
        <end position="129"/>
    </location>
</feature>
<gene>
    <name evidence="2" type="ORF">O181_075960</name>
</gene>
<keyword evidence="3" id="KW-1185">Reference proteome</keyword>
<proteinExistence type="predicted"/>
<organism evidence="2 3">
    <name type="scientific">Austropuccinia psidii MF-1</name>
    <dbReference type="NCBI Taxonomy" id="1389203"/>
    <lineage>
        <taxon>Eukaryota</taxon>
        <taxon>Fungi</taxon>
        <taxon>Dikarya</taxon>
        <taxon>Basidiomycota</taxon>
        <taxon>Pucciniomycotina</taxon>
        <taxon>Pucciniomycetes</taxon>
        <taxon>Pucciniales</taxon>
        <taxon>Sphaerophragmiaceae</taxon>
        <taxon>Austropuccinia</taxon>
    </lineage>
</organism>
<dbReference type="Proteomes" id="UP000765509">
    <property type="component" value="Unassembled WGS sequence"/>
</dbReference>
<reference evidence="2" key="1">
    <citation type="submission" date="2021-03" db="EMBL/GenBank/DDBJ databases">
        <title>Draft genome sequence of rust myrtle Austropuccinia psidii MF-1, a brazilian biotype.</title>
        <authorList>
            <person name="Quecine M.C."/>
            <person name="Pachon D.M.R."/>
            <person name="Bonatelli M.L."/>
            <person name="Correr F.H."/>
            <person name="Franceschini L.M."/>
            <person name="Leite T.F."/>
            <person name="Margarido G.R.A."/>
            <person name="Almeida C.A."/>
            <person name="Ferrarezi J.A."/>
            <person name="Labate C.A."/>
        </authorList>
    </citation>
    <scope>NUCLEOTIDE SEQUENCE</scope>
    <source>
        <strain evidence="2">MF-1</strain>
    </source>
</reference>
<feature type="compositionally biased region" description="Basic and acidic residues" evidence="1">
    <location>
        <begin position="90"/>
        <end position="108"/>
    </location>
</feature>
<name>A0A9Q3IEI8_9BASI</name>
<evidence type="ECO:0000313" key="3">
    <source>
        <dbReference type="Proteomes" id="UP000765509"/>
    </source>
</evidence>